<gene>
    <name evidence="2" type="ORF">ACFQRG_08490</name>
</gene>
<dbReference type="EMBL" id="JBHTCO010000007">
    <property type="protein sequence ID" value="MFC7393020.1"/>
    <property type="molecule type" value="Genomic_DNA"/>
</dbReference>
<dbReference type="Pfam" id="PF13676">
    <property type="entry name" value="TIR_2"/>
    <property type="match status" value="1"/>
</dbReference>
<sequence>MDKVKSVFVSYSWDNDEHQKWVLNLTNKLRTNGVDATIDLFETQNGTTNLNKMMIQGLRDSDSIIIVLTEKYANRANKFEGGVGFETTLSLPILKNNPNRLIFILRHKENYLNAFPFHYRDYYAIDFSDDVSFENAFRKLLYHIAEVPLFEKSPLGKMPILQPINSNSAINVHETIESG</sequence>
<dbReference type="Gene3D" id="3.40.50.10140">
    <property type="entry name" value="Toll/interleukin-1 receptor homology (TIR) domain"/>
    <property type="match status" value="1"/>
</dbReference>
<protein>
    <submittedName>
        <fullName evidence="2">Toll/interleukin-1 receptor domain-containing protein</fullName>
    </submittedName>
</protein>
<dbReference type="PROSITE" id="PS51534">
    <property type="entry name" value="SEFIR"/>
    <property type="match status" value="1"/>
</dbReference>
<dbReference type="RefSeq" id="WP_380965457.1">
    <property type="nucleotide sequence ID" value="NZ_JBHTCO010000007.1"/>
</dbReference>
<dbReference type="Proteomes" id="UP001596505">
    <property type="component" value="Unassembled WGS sequence"/>
</dbReference>
<feature type="domain" description="SEFIR" evidence="1">
    <location>
        <begin position="4"/>
        <end position="136"/>
    </location>
</feature>
<keyword evidence="2" id="KW-0675">Receptor</keyword>
<keyword evidence="3" id="KW-1185">Reference proteome</keyword>
<evidence type="ECO:0000313" key="2">
    <source>
        <dbReference type="EMBL" id="MFC7393020.1"/>
    </source>
</evidence>
<evidence type="ECO:0000259" key="1">
    <source>
        <dbReference type="PROSITE" id="PS51534"/>
    </source>
</evidence>
<organism evidence="2 3">
    <name type="scientific">Scopulibacillus cellulosilyticus</name>
    <dbReference type="NCBI Taxonomy" id="2665665"/>
    <lineage>
        <taxon>Bacteria</taxon>
        <taxon>Bacillati</taxon>
        <taxon>Bacillota</taxon>
        <taxon>Bacilli</taxon>
        <taxon>Bacillales</taxon>
        <taxon>Sporolactobacillaceae</taxon>
        <taxon>Scopulibacillus</taxon>
    </lineage>
</organism>
<dbReference type="InterPro" id="IPR000157">
    <property type="entry name" value="TIR_dom"/>
</dbReference>
<reference evidence="3" key="1">
    <citation type="journal article" date="2019" name="Int. J. Syst. Evol. Microbiol.">
        <title>The Global Catalogue of Microorganisms (GCM) 10K type strain sequencing project: providing services to taxonomists for standard genome sequencing and annotation.</title>
        <authorList>
            <consortium name="The Broad Institute Genomics Platform"/>
            <consortium name="The Broad Institute Genome Sequencing Center for Infectious Disease"/>
            <person name="Wu L."/>
            <person name="Ma J."/>
        </authorList>
    </citation>
    <scope>NUCLEOTIDE SEQUENCE [LARGE SCALE GENOMIC DNA]</scope>
    <source>
        <strain evidence="3">CGMCC 1.16305</strain>
    </source>
</reference>
<dbReference type="InterPro" id="IPR013568">
    <property type="entry name" value="SEFIR_dom"/>
</dbReference>
<evidence type="ECO:0000313" key="3">
    <source>
        <dbReference type="Proteomes" id="UP001596505"/>
    </source>
</evidence>
<dbReference type="InterPro" id="IPR035897">
    <property type="entry name" value="Toll_tir_struct_dom_sf"/>
</dbReference>
<name>A0ABW2PXL2_9BACL</name>
<accession>A0ABW2PXL2</accession>
<comment type="caution">
    <text evidence="2">The sequence shown here is derived from an EMBL/GenBank/DDBJ whole genome shotgun (WGS) entry which is preliminary data.</text>
</comment>
<proteinExistence type="predicted"/>
<dbReference type="SUPFAM" id="SSF52200">
    <property type="entry name" value="Toll/Interleukin receptor TIR domain"/>
    <property type="match status" value="1"/>
</dbReference>